<dbReference type="InterPro" id="IPR007712">
    <property type="entry name" value="RelE/ParE_toxin"/>
</dbReference>
<evidence type="ECO:0000256" key="1">
    <source>
        <dbReference type="ARBA" id="ARBA00022649"/>
    </source>
</evidence>
<comment type="caution">
    <text evidence="2">The sequence shown here is derived from an EMBL/GenBank/DDBJ whole genome shotgun (WGS) entry which is preliminary data.</text>
</comment>
<organism evidence="2 3">
    <name type="scientific">Holdemanella biformis</name>
    <dbReference type="NCBI Taxonomy" id="1735"/>
    <lineage>
        <taxon>Bacteria</taxon>
        <taxon>Bacillati</taxon>
        <taxon>Bacillota</taxon>
        <taxon>Erysipelotrichia</taxon>
        <taxon>Erysipelotrichales</taxon>
        <taxon>Erysipelotrichaceae</taxon>
        <taxon>Holdemanella</taxon>
    </lineage>
</organism>
<dbReference type="Pfam" id="PF05016">
    <property type="entry name" value="ParE_toxin"/>
    <property type="match status" value="1"/>
</dbReference>
<dbReference type="Gene3D" id="3.30.2310.20">
    <property type="entry name" value="RelE-like"/>
    <property type="match status" value="1"/>
</dbReference>
<dbReference type="EMBL" id="QRYQ01000004">
    <property type="protein sequence ID" value="RGU93020.1"/>
    <property type="molecule type" value="Genomic_DNA"/>
</dbReference>
<dbReference type="Proteomes" id="UP000265489">
    <property type="component" value="Unassembled WGS sequence"/>
</dbReference>
<dbReference type="AlphaFoldDB" id="A0A395WBC1"/>
<evidence type="ECO:0000313" key="2">
    <source>
        <dbReference type="EMBL" id="RGU93020.1"/>
    </source>
</evidence>
<dbReference type="RefSeq" id="WP_118324755.1">
    <property type="nucleotide sequence ID" value="NZ_CATYGP010000041.1"/>
</dbReference>
<keyword evidence="1" id="KW-1277">Toxin-antitoxin system</keyword>
<name>A0A395WBC1_9FIRM</name>
<sequence length="100" mass="11743">MQIIYKKTAIDDLLNTENYIISRFNNKQAAQKLKSTLVNTIALLKDNPYLGPKMSDRFNVDTPLRYFVISKQLVFYNIKNDNIEIIRILDSRQDYLSLLL</sequence>
<gene>
    <name evidence="2" type="ORF">DWW32_03335</name>
</gene>
<protein>
    <submittedName>
        <fullName evidence="2">Type II toxin-antitoxin system RelE/ParE family toxin</fullName>
    </submittedName>
</protein>
<reference evidence="2 3" key="1">
    <citation type="submission" date="2018-08" db="EMBL/GenBank/DDBJ databases">
        <title>A genome reference for cultivated species of the human gut microbiota.</title>
        <authorList>
            <person name="Zou Y."/>
            <person name="Xue W."/>
            <person name="Luo G."/>
        </authorList>
    </citation>
    <scope>NUCLEOTIDE SEQUENCE [LARGE SCALE GENOMIC DNA]</scope>
    <source>
        <strain evidence="2 3">AF15-20</strain>
    </source>
</reference>
<proteinExistence type="predicted"/>
<evidence type="ECO:0000313" key="3">
    <source>
        <dbReference type="Proteomes" id="UP000265489"/>
    </source>
</evidence>
<dbReference type="GeneID" id="66578859"/>
<dbReference type="InterPro" id="IPR035093">
    <property type="entry name" value="RelE/ParE_toxin_dom_sf"/>
</dbReference>
<accession>A0A395WBC1</accession>